<evidence type="ECO:0000256" key="5">
    <source>
        <dbReference type="ARBA" id="ARBA00022824"/>
    </source>
</evidence>
<keyword evidence="5" id="KW-0256">Endoplasmic reticulum</keyword>
<evidence type="ECO:0000256" key="10">
    <source>
        <dbReference type="ARBA" id="ARBA00040662"/>
    </source>
</evidence>
<accession>A0A7F8Q0M8</accession>
<keyword evidence="4 11" id="KW-0812">Transmembrane</keyword>
<keyword evidence="13" id="KW-0675">Receptor</keyword>
<name>A0A7F8Q0M8_LEPWE</name>
<evidence type="ECO:0000256" key="11">
    <source>
        <dbReference type="SAM" id="Phobius"/>
    </source>
</evidence>
<evidence type="ECO:0000313" key="12">
    <source>
        <dbReference type="Proteomes" id="UP000245341"/>
    </source>
</evidence>
<evidence type="ECO:0000256" key="8">
    <source>
        <dbReference type="ARBA" id="ARBA00023136"/>
    </source>
</evidence>
<dbReference type="PANTHER" id="PTHR12300:SF93">
    <property type="entry name" value="RECEPTOR EXPRESSION-ENHANCING PROTEIN 5"/>
    <property type="match status" value="1"/>
</dbReference>
<keyword evidence="12" id="KW-1185">Reference proteome</keyword>
<evidence type="ECO:0000256" key="1">
    <source>
        <dbReference type="ARBA" id="ARBA00004326"/>
    </source>
</evidence>
<reference evidence="13" key="1">
    <citation type="submission" date="2025-08" db="UniProtKB">
        <authorList>
            <consortium name="RefSeq"/>
        </authorList>
    </citation>
    <scope>IDENTIFICATION</scope>
    <source>
        <tissue evidence="13">Liver</tissue>
    </source>
</reference>
<evidence type="ECO:0000256" key="9">
    <source>
        <dbReference type="ARBA" id="ARBA00037732"/>
    </source>
</evidence>
<keyword evidence="8 11" id="KW-0472">Membrane</keyword>
<evidence type="ECO:0000256" key="4">
    <source>
        <dbReference type="ARBA" id="ARBA00022692"/>
    </source>
</evidence>
<organism evidence="12 13">
    <name type="scientific">Leptonychotes weddellii</name>
    <name type="common">Weddell seal</name>
    <name type="synonym">Otaria weddellii</name>
    <dbReference type="NCBI Taxonomy" id="9713"/>
    <lineage>
        <taxon>Eukaryota</taxon>
        <taxon>Metazoa</taxon>
        <taxon>Chordata</taxon>
        <taxon>Craniata</taxon>
        <taxon>Vertebrata</taxon>
        <taxon>Euteleostomi</taxon>
        <taxon>Mammalia</taxon>
        <taxon>Eutheria</taxon>
        <taxon>Laurasiatheria</taxon>
        <taxon>Carnivora</taxon>
        <taxon>Caniformia</taxon>
        <taxon>Pinnipedia</taxon>
        <taxon>Phocidae</taxon>
        <taxon>Monachinae</taxon>
        <taxon>Lobodontini</taxon>
        <taxon>Leptonychotes</taxon>
    </lineage>
</organism>
<protein>
    <recommendedName>
        <fullName evidence="10">Receptor expression-enhancing protein 5</fullName>
    </recommendedName>
</protein>
<keyword evidence="7 11" id="KW-1133">Transmembrane helix</keyword>
<dbReference type="GeneID" id="102745408"/>
<comment type="subcellular location">
    <subcellularLocation>
        <location evidence="2">Endoplasmic reticulum membrane</location>
        <topology evidence="2">Multi-pass membrane protein</topology>
    </subcellularLocation>
    <subcellularLocation>
        <location evidence="1">Sarcoplasmic reticulum membrane</location>
        <topology evidence="1">Multi-pass membrane protein</topology>
    </subcellularLocation>
</comment>
<gene>
    <name evidence="13" type="primary">LOC102745408</name>
</gene>
<proteinExistence type="inferred from homology"/>
<dbReference type="KEGG" id="lww:102745408"/>
<comment type="function">
    <text evidence="9">Plays an essential role in heart function and development by regulating the organization and function of the sarcoplasmic reticulum in cardiomyocytes.</text>
</comment>
<dbReference type="InterPro" id="IPR004345">
    <property type="entry name" value="TB2_DP1_HVA22"/>
</dbReference>
<evidence type="ECO:0000256" key="2">
    <source>
        <dbReference type="ARBA" id="ARBA00004477"/>
    </source>
</evidence>
<evidence type="ECO:0000256" key="7">
    <source>
        <dbReference type="ARBA" id="ARBA00022989"/>
    </source>
</evidence>
<evidence type="ECO:0000256" key="6">
    <source>
        <dbReference type="ARBA" id="ARBA00022951"/>
    </source>
</evidence>
<dbReference type="RefSeq" id="XP_030874061.1">
    <property type="nucleotide sequence ID" value="XM_031018201.1"/>
</dbReference>
<keyword evidence="6" id="KW-0703">Sarcoplasmic reticulum</keyword>
<evidence type="ECO:0000313" key="13">
    <source>
        <dbReference type="RefSeq" id="XP_030874061.1"/>
    </source>
</evidence>
<evidence type="ECO:0000256" key="3">
    <source>
        <dbReference type="ARBA" id="ARBA00008573"/>
    </source>
</evidence>
<dbReference type="Proteomes" id="UP000245341">
    <property type="component" value="Unplaced"/>
</dbReference>
<dbReference type="OrthoDB" id="10009287at2759"/>
<dbReference type="PANTHER" id="PTHR12300">
    <property type="entry name" value="HVA22-LIKE PROTEINS"/>
    <property type="match status" value="1"/>
</dbReference>
<dbReference type="GO" id="GO:0033017">
    <property type="term" value="C:sarcoplasmic reticulum membrane"/>
    <property type="evidence" value="ECO:0007669"/>
    <property type="project" value="UniProtKB-SubCell"/>
</dbReference>
<feature type="transmembrane region" description="Helical" evidence="11">
    <location>
        <begin position="36"/>
        <end position="55"/>
    </location>
</feature>
<sequence length="276" mass="30696">MSAAMRQRFDRFLQEKNCMTDLLAKLEGRTGVNRRYIALGVIGLLALYLVFGYGASLLCNLIGFGYPAYVSKEYGFLEILNSIKPFSTSPEFSRKMRVHLFSKDQIQPHCRHGGSTSAAPWTKVDTLSFLFSEPSPERKPTENTGNAVGEHGRGSAIPEQWWQCVLSGCLLPVPFPWLPCSLCCQDACCLSRYHGHHAGSLSVQCGFLLWCMAPSPSNGAELLYKRIIQPVFLKHESQVDTMVNDLKDKAKETVDTITKEAKKAAVNLLGEEKKST</sequence>
<comment type="similarity">
    <text evidence="3">Belongs to the DP1 family.</text>
</comment>
<dbReference type="AlphaFoldDB" id="A0A7F8Q0M8"/>